<comment type="caution">
    <text evidence="3">The sequence shown here is derived from an EMBL/GenBank/DDBJ whole genome shotgun (WGS) entry which is preliminary data.</text>
</comment>
<dbReference type="EMBL" id="DYDO01000002">
    <property type="protein sequence ID" value="DBA31453.1"/>
    <property type="molecule type" value="Genomic_DNA"/>
</dbReference>
<dbReference type="AlphaFoldDB" id="A0AAV3AX02"/>
<reference evidence="3" key="1">
    <citation type="thesis" date="2020" institute="ProQuest LLC" country="789 East Eisenhower Parkway, Ann Arbor, MI, USA">
        <title>Comparative Genomics and Chromosome Evolution.</title>
        <authorList>
            <person name="Mudd A.B."/>
        </authorList>
    </citation>
    <scope>NUCLEOTIDE SEQUENCE</scope>
    <source>
        <strain evidence="3">1538</strain>
        <tissue evidence="3">Blood</tissue>
    </source>
</reference>
<proteinExistence type="predicted"/>
<evidence type="ECO:0000313" key="4">
    <source>
        <dbReference type="Proteomes" id="UP001181693"/>
    </source>
</evidence>
<evidence type="ECO:0000313" key="3">
    <source>
        <dbReference type="EMBL" id="DBA31452.1"/>
    </source>
</evidence>
<gene>
    <name evidence="3" type="ORF">GDO54_007300</name>
</gene>
<name>A0AAV3AX02_PYXAD</name>
<accession>A0AAV3AX02</accession>
<sequence>MAREFNLTTQKQEFLRECYLKEILTRFNWRRRYGQNLPCFENKKQKIVMTKNTVSFKLPAITDAVIHDRMDQKRSEKIHRKKQSPKERNQIEPTCFTDNLMRPASPRTRNLLYSGTSKEEQGRYQYMKARNNLRPENKYTYPLVSSWEYGWQMGNASNSNGSPYRRCRIVNDTFFRKNGIPCQPHPKDMAL</sequence>
<keyword evidence="4" id="KW-1185">Reference proteome</keyword>
<dbReference type="PANTHER" id="PTHR35826">
    <property type="entry name" value="PROTEIN ATP6V1FNB-LIKE"/>
    <property type="match status" value="1"/>
</dbReference>
<feature type="domain" description="Sperm microtubule inner protein 1 C-terminal" evidence="2">
    <location>
        <begin position="74"/>
        <end position="184"/>
    </location>
</feature>
<evidence type="ECO:0000256" key="1">
    <source>
        <dbReference type="SAM" id="MobiDB-lite"/>
    </source>
</evidence>
<evidence type="ECO:0000259" key="2">
    <source>
        <dbReference type="Pfam" id="PF22589"/>
    </source>
</evidence>
<dbReference type="InterPro" id="IPR054323">
    <property type="entry name" value="SPMIP1_C"/>
</dbReference>
<dbReference type="Proteomes" id="UP001181693">
    <property type="component" value="Unassembled WGS sequence"/>
</dbReference>
<feature type="region of interest" description="Disordered" evidence="1">
    <location>
        <begin position="70"/>
        <end position="91"/>
    </location>
</feature>
<dbReference type="EMBL" id="DYDO01000002">
    <property type="protein sequence ID" value="DBA31452.1"/>
    <property type="molecule type" value="Genomic_DNA"/>
</dbReference>
<organism evidence="3 4">
    <name type="scientific">Pyxicephalus adspersus</name>
    <name type="common">African bullfrog</name>
    <dbReference type="NCBI Taxonomy" id="30357"/>
    <lineage>
        <taxon>Eukaryota</taxon>
        <taxon>Metazoa</taxon>
        <taxon>Chordata</taxon>
        <taxon>Craniata</taxon>
        <taxon>Vertebrata</taxon>
        <taxon>Euteleostomi</taxon>
        <taxon>Amphibia</taxon>
        <taxon>Batrachia</taxon>
        <taxon>Anura</taxon>
        <taxon>Neobatrachia</taxon>
        <taxon>Ranoidea</taxon>
        <taxon>Pyxicephalidae</taxon>
        <taxon>Pyxicephalinae</taxon>
        <taxon>Pyxicephalus</taxon>
    </lineage>
</organism>
<protein>
    <recommendedName>
        <fullName evidence="2">Sperm microtubule inner protein 1 C-terminal domain-containing protein</fullName>
    </recommendedName>
</protein>
<dbReference type="PANTHER" id="PTHR35826:SF2">
    <property type="entry name" value="PROTEIN ATP6V1FNB"/>
    <property type="match status" value="1"/>
</dbReference>
<dbReference type="Pfam" id="PF22589">
    <property type="entry name" value="SPMIP1"/>
    <property type="match status" value="1"/>
</dbReference>